<dbReference type="Proteomes" id="UP001057375">
    <property type="component" value="Unassembled WGS sequence"/>
</dbReference>
<reference evidence="3" key="1">
    <citation type="submission" date="2022-03" db="EMBL/GenBank/DDBJ databases">
        <title>Draft genome sequence of Aduncisulcus paluster, a free-living microaerophilic Fornicata.</title>
        <authorList>
            <person name="Yuyama I."/>
            <person name="Kume K."/>
            <person name="Tamura T."/>
            <person name="Inagaki Y."/>
            <person name="Hashimoto T."/>
        </authorList>
    </citation>
    <scope>NUCLEOTIDE SEQUENCE</scope>
    <source>
        <strain evidence="3">NY0171</strain>
    </source>
</reference>
<keyword evidence="2" id="KW-0812">Transmembrane</keyword>
<proteinExistence type="predicted"/>
<dbReference type="InterPro" id="IPR001611">
    <property type="entry name" value="Leu-rich_rpt"/>
</dbReference>
<evidence type="ECO:0000256" key="2">
    <source>
        <dbReference type="SAM" id="Phobius"/>
    </source>
</evidence>
<accession>A0ABQ5KJD1</accession>
<dbReference type="PROSITE" id="PS51450">
    <property type="entry name" value="LRR"/>
    <property type="match status" value="1"/>
</dbReference>
<feature type="transmembrane region" description="Helical" evidence="2">
    <location>
        <begin position="478"/>
        <end position="501"/>
    </location>
</feature>
<name>A0ABQ5KJD1_9EUKA</name>
<dbReference type="EMBL" id="BQXS01010016">
    <property type="protein sequence ID" value="GKT32613.1"/>
    <property type="molecule type" value="Genomic_DNA"/>
</dbReference>
<gene>
    <name evidence="3" type="ORF">ADUPG1_006723</name>
</gene>
<sequence>MENLDIVNLEGIQYVTHLTHIFLNGNPLESLEPLASSSFRNLYDIGFGSTESAFDLSPLVSKSNGFNLFITGPIPNVDLSAIPDLYPDISMSSNGLLLKDLDDFDFSLINGLSFGTIEFDNMDVNNQTAIDSIHSLTTVILSFSNLKIDAEIPLPKYMEDPDLHLELTNVDIADLSSITDTYFYSLSLSCTNDSCPMSYGDIKYFPSRSSAYVARGIEYPTLVKDLSDLCGDQLTMLDLTDVNCDIENLTPELFPNIENDISHLGLVNVGLTNVDFGKASFSPISKVLLDKNPIKNLDFLSDSTATDAILRVSLTDCGLSDVSFGDSFFTNNYNFVSLEMNELSDVWALGSSLLTSNQISLGYNYFDFQEGTDAVLKALNSQFPNASFDVTNQRACPCSSLPSLSAGEICWQYKPGQWTLDCSLGCFTDKSTNQCVCNSAVSNDVCIQCRANGKRCVSKNSSAYNVSCEAISGLSTGIIIAIVIGSIVVIGGIVTGIVFYVKSKKKHEELRDESKKSIRHEIQDLESTPLIHSDE</sequence>
<comment type="caution">
    <text evidence="3">The sequence shown here is derived from an EMBL/GenBank/DDBJ whole genome shotgun (WGS) entry which is preliminary data.</text>
</comment>
<organism evidence="3 4">
    <name type="scientific">Aduncisulcus paluster</name>
    <dbReference type="NCBI Taxonomy" id="2918883"/>
    <lineage>
        <taxon>Eukaryota</taxon>
        <taxon>Metamonada</taxon>
        <taxon>Carpediemonas-like organisms</taxon>
        <taxon>Aduncisulcus</taxon>
    </lineage>
</organism>
<keyword evidence="4" id="KW-1185">Reference proteome</keyword>
<keyword evidence="2" id="KW-0472">Membrane</keyword>
<evidence type="ECO:0000256" key="1">
    <source>
        <dbReference type="SAM" id="MobiDB-lite"/>
    </source>
</evidence>
<feature type="compositionally biased region" description="Basic and acidic residues" evidence="1">
    <location>
        <begin position="512"/>
        <end position="523"/>
    </location>
</feature>
<keyword evidence="2" id="KW-1133">Transmembrane helix</keyword>
<feature type="region of interest" description="Disordered" evidence="1">
    <location>
        <begin position="512"/>
        <end position="535"/>
    </location>
</feature>
<evidence type="ECO:0000313" key="3">
    <source>
        <dbReference type="EMBL" id="GKT32613.1"/>
    </source>
</evidence>
<evidence type="ECO:0000313" key="4">
    <source>
        <dbReference type="Proteomes" id="UP001057375"/>
    </source>
</evidence>
<protein>
    <submittedName>
        <fullName evidence="3">Uncharacterized protein</fullName>
    </submittedName>
</protein>